<dbReference type="InterPro" id="IPR050171">
    <property type="entry name" value="MFS_Transporters"/>
</dbReference>
<evidence type="ECO:0000256" key="5">
    <source>
        <dbReference type="ARBA" id="ARBA00022989"/>
    </source>
</evidence>
<dbReference type="InterPro" id="IPR020846">
    <property type="entry name" value="MFS_dom"/>
</dbReference>
<dbReference type="EMBL" id="JBHULG010000001">
    <property type="protein sequence ID" value="MFD2544998.1"/>
    <property type="molecule type" value="Genomic_DNA"/>
</dbReference>
<dbReference type="Gene3D" id="1.20.1250.20">
    <property type="entry name" value="MFS general substrate transporter like domains"/>
    <property type="match status" value="1"/>
</dbReference>
<feature type="transmembrane region" description="Helical" evidence="7">
    <location>
        <begin position="375"/>
        <end position="395"/>
    </location>
</feature>
<evidence type="ECO:0000256" key="2">
    <source>
        <dbReference type="ARBA" id="ARBA00022448"/>
    </source>
</evidence>
<feature type="transmembrane region" description="Helical" evidence="7">
    <location>
        <begin position="106"/>
        <end position="134"/>
    </location>
</feature>
<comment type="caution">
    <text evidence="9">The sequence shown here is derived from an EMBL/GenBank/DDBJ whole genome shotgun (WGS) entry which is preliminary data.</text>
</comment>
<dbReference type="PROSITE" id="PS50850">
    <property type="entry name" value="MFS"/>
    <property type="match status" value="1"/>
</dbReference>
<keyword evidence="5 7" id="KW-1133">Transmembrane helix</keyword>
<keyword evidence="2" id="KW-0813">Transport</keyword>
<dbReference type="PANTHER" id="PTHR23517:SF2">
    <property type="entry name" value="MULTIDRUG RESISTANCE PROTEIN MDTH"/>
    <property type="match status" value="1"/>
</dbReference>
<evidence type="ECO:0000256" key="3">
    <source>
        <dbReference type="ARBA" id="ARBA00022475"/>
    </source>
</evidence>
<accession>A0ABW5KA75</accession>
<name>A0ABW5KA75_9FLAO</name>
<evidence type="ECO:0000313" key="9">
    <source>
        <dbReference type="EMBL" id="MFD2544998.1"/>
    </source>
</evidence>
<dbReference type="InterPro" id="IPR036259">
    <property type="entry name" value="MFS_trans_sf"/>
</dbReference>
<keyword evidence="10" id="KW-1185">Reference proteome</keyword>
<feature type="transmembrane region" description="Helical" evidence="7">
    <location>
        <begin position="146"/>
        <end position="166"/>
    </location>
</feature>
<gene>
    <name evidence="9" type="ORF">ACFSO8_05930</name>
</gene>
<feature type="transmembrane region" description="Helical" evidence="7">
    <location>
        <begin position="253"/>
        <end position="274"/>
    </location>
</feature>
<dbReference type="SUPFAM" id="SSF103473">
    <property type="entry name" value="MFS general substrate transporter"/>
    <property type="match status" value="1"/>
</dbReference>
<organism evidence="9 10">
    <name type="scientific">Kaistella montana</name>
    <dbReference type="NCBI Taxonomy" id="1849733"/>
    <lineage>
        <taxon>Bacteria</taxon>
        <taxon>Pseudomonadati</taxon>
        <taxon>Bacteroidota</taxon>
        <taxon>Flavobacteriia</taxon>
        <taxon>Flavobacteriales</taxon>
        <taxon>Weeksellaceae</taxon>
        <taxon>Chryseobacterium group</taxon>
        <taxon>Kaistella</taxon>
    </lineage>
</organism>
<dbReference type="PANTHER" id="PTHR23517">
    <property type="entry name" value="RESISTANCE PROTEIN MDTM, PUTATIVE-RELATED-RELATED"/>
    <property type="match status" value="1"/>
</dbReference>
<keyword evidence="6 7" id="KW-0472">Membrane</keyword>
<feature type="domain" description="Major facilitator superfamily (MFS) profile" evidence="8">
    <location>
        <begin position="19"/>
        <end position="400"/>
    </location>
</feature>
<reference evidence="10" key="1">
    <citation type="journal article" date="2019" name="Int. J. Syst. Evol. Microbiol.">
        <title>The Global Catalogue of Microorganisms (GCM) 10K type strain sequencing project: providing services to taxonomists for standard genome sequencing and annotation.</title>
        <authorList>
            <consortium name="The Broad Institute Genomics Platform"/>
            <consortium name="The Broad Institute Genome Sequencing Center for Infectious Disease"/>
            <person name="Wu L."/>
            <person name="Ma J."/>
        </authorList>
    </citation>
    <scope>NUCLEOTIDE SEQUENCE [LARGE SCALE GENOMIC DNA]</scope>
    <source>
        <strain evidence="10">KCTC 52204</strain>
    </source>
</reference>
<evidence type="ECO:0000256" key="7">
    <source>
        <dbReference type="SAM" id="Phobius"/>
    </source>
</evidence>
<feature type="transmembrane region" description="Helical" evidence="7">
    <location>
        <begin position="218"/>
        <end position="241"/>
    </location>
</feature>
<proteinExistence type="predicted"/>
<sequence length="408" mass="45165">MFTKIIKTYQAAFSGLSKESWILSFVMLINRMGTMAAVFMSVYVTRILGKSLADAGLVITLFGVGAVFGALSGGFFIKKIGFRAVQILTSIISGALFIFFAKISDFQLLCLVSILIGFFSEAFRPANFTAIAYYSKPEMMTKSYSLNRFAVNLGMGLGTAVGGILASIDYHLLFYVEGSTYILVGILIMILLPKISKTIKKKEKNKEIKSKSPWKDTLYLKFLFLILIYISSFLVVFKLVPVYWKDIQHIDESLIGSILGLNGIIIAIFEMVLVQHLQTRNKDIKYIYVGIFIAAISFALILFPVFSVLISAILAIIFLTISEMLALPFINAFVVNRAGEESRASYASAYTFVWSLSGIIAPAGGAYIADLFSYNALWIVLILLCLISALGIKTLSKKEKSSFKNEEI</sequence>
<feature type="transmembrane region" description="Helical" evidence="7">
    <location>
        <begin position="84"/>
        <end position="100"/>
    </location>
</feature>
<dbReference type="InterPro" id="IPR011701">
    <property type="entry name" value="MFS"/>
</dbReference>
<keyword evidence="4 7" id="KW-0812">Transmembrane</keyword>
<dbReference type="RefSeq" id="WP_255928561.1">
    <property type="nucleotide sequence ID" value="NZ_JANFQP010000001.1"/>
</dbReference>
<dbReference type="Pfam" id="PF07690">
    <property type="entry name" value="MFS_1"/>
    <property type="match status" value="1"/>
</dbReference>
<evidence type="ECO:0000256" key="4">
    <source>
        <dbReference type="ARBA" id="ARBA00022692"/>
    </source>
</evidence>
<evidence type="ECO:0000256" key="1">
    <source>
        <dbReference type="ARBA" id="ARBA00004651"/>
    </source>
</evidence>
<protein>
    <submittedName>
        <fullName evidence="9">MFS transporter</fullName>
    </submittedName>
</protein>
<feature type="transmembrane region" description="Helical" evidence="7">
    <location>
        <begin position="172"/>
        <end position="192"/>
    </location>
</feature>
<feature type="transmembrane region" description="Helical" evidence="7">
    <location>
        <begin position="21"/>
        <end position="43"/>
    </location>
</feature>
<feature type="transmembrane region" description="Helical" evidence="7">
    <location>
        <begin position="312"/>
        <end position="335"/>
    </location>
</feature>
<evidence type="ECO:0000259" key="8">
    <source>
        <dbReference type="PROSITE" id="PS50850"/>
    </source>
</evidence>
<feature type="transmembrane region" description="Helical" evidence="7">
    <location>
        <begin position="55"/>
        <end position="77"/>
    </location>
</feature>
<comment type="subcellular location">
    <subcellularLocation>
        <location evidence="1">Cell membrane</location>
        <topology evidence="1">Multi-pass membrane protein</topology>
    </subcellularLocation>
</comment>
<dbReference type="Proteomes" id="UP001597394">
    <property type="component" value="Unassembled WGS sequence"/>
</dbReference>
<feature type="transmembrane region" description="Helical" evidence="7">
    <location>
        <begin position="286"/>
        <end position="306"/>
    </location>
</feature>
<feature type="transmembrane region" description="Helical" evidence="7">
    <location>
        <begin position="347"/>
        <end position="369"/>
    </location>
</feature>
<evidence type="ECO:0000256" key="6">
    <source>
        <dbReference type="ARBA" id="ARBA00023136"/>
    </source>
</evidence>
<evidence type="ECO:0000313" key="10">
    <source>
        <dbReference type="Proteomes" id="UP001597394"/>
    </source>
</evidence>
<keyword evidence="3" id="KW-1003">Cell membrane</keyword>